<dbReference type="SUPFAM" id="SSF52777">
    <property type="entry name" value="CoA-dependent acyltransferases"/>
    <property type="match status" value="1"/>
</dbReference>
<evidence type="ECO:0000256" key="2">
    <source>
        <dbReference type="ARBA" id="ARBA00007317"/>
    </source>
</evidence>
<feature type="domain" description="Lipoyl-binding" evidence="12">
    <location>
        <begin position="110"/>
        <end position="184"/>
    </location>
</feature>
<keyword evidence="14" id="KW-0670">Pyruvate</keyword>
<proteinExistence type="inferred from homology"/>
<evidence type="ECO:0000256" key="7">
    <source>
        <dbReference type="ARBA" id="ARBA00023315"/>
    </source>
</evidence>
<dbReference type="Pfam" id="PF00198">
    <property type="entry name" value="2-oxoacid_dh"/>
    <property type="match status" value="1"/>
</dbReference>
<dbReference type="PROSITE" id="PS50968">
    <property type="entry name" value="BIOTINYL_LIPOYL"/>
    <property type="match status" value="2"/>
</dbReference>
<dbReference type="FunFam" id="2.40.50.100:FF:000009">
    <property type="entry name" value="Acetyltransferase component of pyruvate dehydrogenase complex"/>
    <property type="match status" value="2"/>
</dbReference>
<dbReference type="Gene3D" id="3.30.559.10">
    <property type="entry name" value="Chloramphenicol acetyltransferase-like domain"/>
    <property type="match status" value="1"/>
</dbReference>
<keyword evidence="5" id="KW-0677">Repeat</keyword>
<comment type="cofactor">
    <cofactor evidence="1 10">
        <name>(R)-lipoate</name>
        <dbReference type="ChEBI" id="CHEBI:83088"/>
    </cofactor>
</comment>
<protein>
    <recommendedName>
        <fullName evidence="10">Dihydrolipoamide acetyltransferase component of pyruvate dehydrogenase complex</fullName>
        <ecNumber evidence="10">2.3.1.-</ecNumber>
    </recommendedName>
</protein>
<feature type="domain" description="Lipoyl-binding" evidence="12">
    <location>
        <begin position="2"/>
        <end position="76"/>
    </location>
</feature>
<dbReference type="EMBL" id="JH651384">
    <property type="protein sequence ID" value="EIJ33808.1"/>
    <property type="molecule type" value="Genomic_DNA"/>
</dbReference>
<evidence type="ECO:0000256" key="1">
    <source>
        <dbReference type="ARBA" id="ARBA00001938"/>
    </source>
</evidence>
<dbReference type="InterPro" id="IPR011053">
    <property type="entry name" value="Single_hybrid_motif"/>
</dbReference>
<dbReference type="EC" id="2.3.1.-" evidence="10"/>
<dbReference type="InterPro" id="IPR050743">
    <property type="entry name" value="2-oxoacid_DH_E2_comp"/>
</dbReference>
<evidence type="ECO:0000259" key="12">
    <source>
        <dbReference type="PROSITE" id="PS50968"/>
    </source>
</evidence>
<dbReference type="Pfam" id="PF00364">
    <property type="entry name" value="Biotin_lipoyl"/>
    <property type="match status" value="2"/>
</dbReference>
<evidence type="ECO:0000313" key="14">
    <source>
        <dbReference type="EMBL" id="EIJ33808.1"/>
    </source>
</evidence>
<dbReference type="GO" id="GO:0006086">
    <property type="term" value="P:pyruvate decarboxylation to acetyl-CoA"/>
    <property type="evidence" value="ECO:0007669"/>
    <property type="project" value="TreeGrafter"/>
</dbReference>
<keyword evidence="4 10" id="KW-0808">Transferase</keyword>
<dbReference type="InterPro" id="IPR004167">
    <property type="entry name" value="PSBD"/>
</dbReference>
<dbReference type="InterPro" id="IPR000089">
    <property type="entry name" value="Biotin_lipoyl"/>
</dbReference>
<dbReference type="FunFam" id="3.30.559.10:FF:000004">
    <property type="entry name" value="Acetyltransferase component of pyruvate dehydrogenase complex"/>
    <property type="match status" value="1"/>
</dbReference>
<dbReference type="InterPro" id="IPR036625">
    <property type="entry name" value="E3-bd_dom_sf"/>
</dbReference>
<dbReference type="GO" id="GO:0004742">
    <property type="term" value="F:dihydrolipoyllysine-residue acetyltransferase activity"/>
    <property type="evidence" value="ECO:0007669"/>
    <property type="project" value="UniProtKB-EC"/>
</dbReference>
<feature type="domain" description="Peripheral subunit-binding (PSBD)" evidence="13">
    <location>
        <begin position="229"/>
        <end position="266"/>
    </location>
</feature>
<dbReference type="InterPro" id="IPR003016">
    <property type="entry name" value="2-oxoA_DH_lipoyl-BS"/>
</dbReference>
<dbReference type="PANTHER" id="PTHR43178">
    <property type="entry name" value="DIHYDROLIPOAMIDE ACETYLTRANSFERASE COMPONENT OF PYRUVATE DEHYDROGENASE COMPLEX"/>
    <property type="match status" value="1"/>
</dbReference>
<name>A0A656HAN7_THINJ</name>
<keyword evidence="7 10" id="KW-0012">Acyltransferase</keyword>
<reference evidence="15" key="1">
    <citation type="journal article" date="2011" name="Stand. Genomic Sci.">
        <title>Genome sequence of the filamentous, gliding Thiothrix nivea neotype strain (JP2(T)).</title>
        <authorList>
            <person name="Lapidus A."/>
            <person name="Nolan M."/>
            <person name="Lucas S."/>
            <person name="Glavina Del Rio T."/>
            <person name="Tice H."/>
            <person name="Cheng J.F."/>
            <person name="Tapia R."/>
            <person name="Han C."/>
            <person name="Goodwin L."/>
            <person name="Pitluck S."/>
            <person name="Liolios K."/>
            <person name="Pagani I."/>
            <person name="Ivanova N."/>
            <person name="Huntemann M."/>
            <person name="Mavromatis K."/>
            <person name="Mikhailova N."/>
            <person name="Pati A."/>
            <person name="Chen A."/>
            <person name="Palaniappan K."/>
            <person name="Land M."/>
            <person name="Brambilla E.M."/>
            <person name="Rohde M."/>
            <person name="Abt B."/>
            <person name="Verbarg S."/>
            <person name="Goker M."/>
            <person name="Bristow J."/>
            <person name="Eisen J.A."/>
            <person name="Markowitz V."/>
            <person name="Hugenholtz P."/>
            <person name="Kyrpides N.C."/>
            <person name="Klenk H.P."/>
            <person name="Woyke T."/>
        </authorList>
    </citation>
    <scope>NUCLEOTIDE SEQUENCE [LARGE SCALE GENOMIC DNA]</scope>
    <source>
        <strain evidence="15">ATCC 35100 / DSM 5205 / JP2</strain>
    </source>
</reference>
<dbReference type="GO" id="GO:0031405">
    <property type="term" value="F:lipoic acid binding"/>
    <property type="evidence" value="ECO:0007669"/>
    <property type="project" value="TreeGrafter"/>
</dbReference>
<comment type="catalytic activity">
    <reaction evidence="9">
        <text>N(6)-[(R)-dihydrolipoyl]-L-lysyl-[protein] + acetyl-CoA = N(6)-[(R)-S(8)-acetyldihydrolipoyl]-L-lysyl-[protein] + CoA</text>
        <dbReference type="Rhea" id="RHEA:17017"/>
        <dbReference type="Rhea" id="RHEA-COMP:10475"/>
        <dbReference type="Rhea" id="RHEA-COMP:10478"/>
        <dbReference type="ChEBI" id="CHEBI:57287"/>
        <dbReference type="ChEBI" id="CHEBI:57288"/>
        <dbReference type="ChEBI" id="CHEBI:83100"/>
        <dbReference type="ChEBI" id="CHEBI:83111"/>
        <dbReference type="EC" id="2.3.1.12"/>
    </reaction>
</comment>
<dbReference type="PROSITE" id="PS51826">
    <property type="entry name" value="PSBD"/>
    <property type="match status" value="1"/>
</dbReference>
<dbReference type="Gene3D" id="2.40.50.100">
    <property type="match status" value="2"/>
</dbReference>
<dbReference type="CDD" id="cd06849">
    <property type="entry name" value="lipoyl_domain"/>
    <property type="match status" value="2"/>
</dbReference>
<gene>
    <name evidence="14" type="ORF">Thini_1190</name>
</gene>
<evidence type="ECO:0000259" key="13">
    <source>
        <dbReference type="PROSITE" id="PS51826"/>
    </source>
</evidence>
<comment type="similarity">
    <text evidence="2 10">Belongs to the 2-oxoacid dehydrogenase family.</text>
</comment>
<dbReference type="Pfam" id="PF02817">
    <property type="entry name" value="E3_binding"/>
    <property type="match status" value="1"/>
</dbReference>
<evidence type="ECO:0000256" key="11">
    <source>
        <dbReference type="SAM" id="MobiDB-lite"/>
    </source>
</evidence>
<dbReference type="Gene3D" id="4.10.320.10">
    <property type="entry name" value="E3-binding domain"/>
    <property type="match status" value="1"/>
</dbReference>
<dbReference type="OrthoDB" id="9805770at2"/>
<comment type="subunit">
    <text evidence="3">Forms a 24-polypeptide structural core with octahedral symmetry.</text>
</comment>
<evidence type="ECO:0000256" key="9">
    <source>
        <dbReference type="ARBA" id="ARBA00048370"/>
    </source>
</evidence>
<dbReference type="AlphaFoldDB" id="A0A656HAN7"/>
<dbReference type="PROSITE" id="PS00189">
    <property type="entry name" value="LIPOYL"/>
    <property type="match status" value="2"/>
</dbReference>
<evidence type="ECO:0000256" key="10">
    <source>
        <dbReference type="RuleBase" id="RU003423"/>
    </source>
</evidence>
<dbReference type="GO" id="GO:0005737">
    <property type="term" value="C:cytoplasm"/>
    <property type="evidence" value="ECO:0007669"/>
    <property type="project" value="TreeGrafter"/>
</dbReference>
<evidence type="ECO:0000256" key="5">
    <source>
        <dbReference type="ARBA" id="ARBA00022737"/>
    </source>
</evidence>
<dbReference type="Proteomes" id="UP000005317">
    <property type="component" value="Unassembled WGS sequence"/>
</dbReference>
<dbReference type="InterPro" id="IPR023213">
    <property type="entry name" value="CAT-like_dom_sf"/>
</dbReference>
<comment type="function">
    <text evidence="8">The pyruvate dehydrogenase complex catalyzes the overall conversion of pyruvate to acetyl-CoA and CO(2). It contains multiple copies of three enzymatic components: pyruvate dehydrogenase (E1), dihydrolipoamide acetyltransferase (E2) and lipoamide dehydrogenase (E3).</text>
</comment>
<dbReference type="InterPro" id="IPR001078">
    <property type="entry name" value="2-oxoacid_DH_actylTfrase"/>
</dbReference>
<feature type="region of interest" description="Disordered" evidence="11">
    <location>
        <begin position="192"/>
        <end position="220"/>
    </location>
</feature>
<evidence type="ECO:0000256" key="3">
    <source>
        <dbReference type="ARBA" id="ARBA00011484"/>
    </source>
</evidence>
<keyword evidence="6 10" id="KW-0450">Lipoyl</keyword>
<dbReference type="SUPFAM" id="SSF47005">
    <property type="entry name" value="Peripheral subunit-binding domain of 2-oxo acid dehydrogenase complex"/>
    <property type="match status" value="1"/>
</dbReference>
<dbReference type="RefSeq" id="WP_002707756.1">
    <property type="nucleotide sequence ID" value="NZ_JH651384.1"/>
</dbReference>
<organism evidence="14 15">
    <name type="scientific">Thiothrix nivea (strain ATCC 35100 / DSM 5205 / JP2)</name>
    <dbReference type="NCBI Taxonomy" id="870187"/>
    <lineage>
        <taxon>Bacteria</taxon>
        <taxon>Pseudomonadati</taxon>
        <taxon>Pseudomonadota</taxon>
        <taxon>Gammaproteobacteria</taxon>
        <taxon>Thiotrichales</taxon>
        <taxon>Thiotrichaceae</taxon>
        <taxon>Thiothrix</taxon>
    </lineage>
</organism>
<evidence type="ECO:0000256" key="8">
    <source>
        <dbReference type="ARBA" id="ARBA00025211"/>
    </source>
</evidence>
<evidence type="ECO:0000256" key="6">
    <source>
        <dbReference type="ARBA" id="ARBA00022823"/>
    </source>
</evidence>
<keyword evidence="15" id="KW-1185">Reference proteome</keyword>
<evidence type="ECO:0000256" key="4">
    <source>
        <dbReference type="ARBA" id="ARBA00022679"/>
    </source>
</evidence>
<sequence>MSIEIHVPDIGNFSDVDVIEVLVNVGDTIAIDDALITLESDKASMDIPAPRGGVVKEIRIAVGDKVSEGNLILLLEDSAETSVNVASAAAQPKLSSSAAGATPVTAPTGLEEIQVPDIGNFKDVDVIEVLVQVGDEVAAEDSLITLESDKASMEIPSPKAGKVKEIKIAVGDKVSEGSLILVLEVAGAKSGFDSAQPSGEVPPRSLSGVEGNTPTQSPPVDAEAFRRAHASPSVRRIARELGVDVSKVAGTGQHGRITESDVRAYCGTGGQPVAAASVAALATTSPAASTPATPAKPAASGEMGIPLITQPNWSQFGAVETVPMSRINKLSAKHLHRAWLNVPQVTHFDEADITELEAYRNSMKGKAKELGFNFTPLVFMMKAVVAGLKEYPKFNSAMDDAGENLIQRKFYNIGIAVDTPDGLVVPVIKDVDRKGLFELARELGEVSKKAREGKLKAVDMQGGCFSISSLGGIGGTNFTPIVNAPEVGILGLTRAQDRLKRVNGEIVDRLIQPLAVSYDHRVIDGAYAARFVSHIAFVLSDVRNLIL</sequence>
<dbReference type="SUPFAM" id="SSF51230">
    <property type="entry name" value="Single hybrid motif"/>
    <property type="match status" value="2"/>
</dbReference>
<accession>A0A656HAN7</accession>
<dbReference type="PANTHER" id="PTHR43178:SF2">
    <property type="entry name" value="DIHYDROLIPOYLLYSINE-RESIDUE ACETYLTRANSFERASE COMPONENT OF PYRUVATE DEHYDROGENASE COMPLEX"/>
    <property type="match status" value="1"/>
</dbReference>
<evidence type="ECO:0000313" key="15">
    <source>
        <dbReference type="Proteomes" id="UP000005317"/>
    </source>
</evidence>